<protein>
    <submittedName>
        <fullName evidence="5">Acid protease</fullName>
    </submittedName>
</protein>
<accession>A0A5M3MPT4</accession>
<proteinExistence type="inferred from homology"/>
<evidence type="ECO:0000313" key="6">
    <source>
        <dbReference type="Proteomes" id="UP000053558"/>
    </source>
</evidence>
<feature type="transmembrane region" description="Helical" evidence="3">
    <location>
        <begin position="447"/>
        <end position="468"/>
    </location>
</feature>
<keyword evidence="5" id="KW-0645">Protease</keyword>
<name>A0A5M3MPT4_CONPW</name>
<reference evidence="6" key="1">
    <citation type="journal article" date="2012" name="Science">
        <title>The Paleozoic origin of enzymatic lignin decomposition reconstructed from 31 fungal genomes.</title>
        <authorList>
            <person name="Floudas D."/>
            <person name="Binder M."/>
            <person name="Riley R."/>
            <person name="Barry K."/>
            <person name="Blanchette R.A."/>
            <person name="Henrissat B."/>
            <person name="Martinez A.T."/>
            <person name="Otillar R."/>
            <person name="Spatafora J.W."/>
            <person name="Yadav J.S."/>
            <person name="Aerts A."/>
            <person name="Benoit I."/>
            <person name="Boyd A."/>
            <person name="Carlson A."/>
            <person name="Copeland A."/>
            <person name="Coutinho P.M."/>
            <person name="de Vries R.P."/>
            <person name="Ferreira P."/>
            <person name="Findley K."/>
            <person name="Foster B."/>
            <person name="Gaskell J."/>
            <person name="Glotzer D."/>
            <person name="Gorecki P."/>
            <person name="Heitman J."/>
            <person name="Hesse C."/>
            <person name="Hori C."/>
            <person name="Igarashi K."/>
            <person name="Jurgens J.A."/>
            <person name="Kallen N."/>
            <person name="Kersten P."/>
            <person name="Kohler A."/>
            <person name="Kuees U."/>
            <person name="Kumar T.K.A."/>
            <person name="Kuo A."/>
            <person name="LaButti K."/>
            <person name="Larrondo L.F."/>
            <person name="Lindquist E."/>
            <person name="Ling A."/>
            <person name="Lombard V."/>
            <person name="Lucas S."/>
            <person name="Lundell T."/>
            <person name="Martin R."/>
            <person name="McLaughlin D.J."/>
            <person name="Morgenstern I."/>
            <person name="Morin E."/>
            <person name="Murat C."/>
            <person name="Nagy L.G."/>
            <person name="Nolan M."/>
            <person name="Ohm R.A."/>
            <person name="Patyshakuliyeva A."/>
            <person name="Rokas A."/>
            <person name="Ruiz-Duenas F.J."/>
            <person name="Sabat G."/>
            <person name="Salamov A."/>
            <person name="Samejima M."/>
            <person name="Schmutz J."/>
            <person name="Slot J.C."/>
            <person name="St John F."/>
            <person name="Stenlid J."/>
            <person name="Sun H."/>
            <person name="Sun S."/>
            <person name="Syed K."/>
            <person name="Tsang A."/>
            <person name="Wiebenga A."/>
            <person name="Young D."/>
            <person name="Pisabarro A."/>
            <person name="Eastwood D.C."/>
            <person name="Martin F."/>
            <person name="Cullen D."/>
            <person name="Grigoriev I.V."/>
            <person name="Hibbett D.S."/>
        </authorList>
    </citation>
    <scope>NUCLEOTIDE SEQUENCE [LARGE SCALE GENOMIC DNA]</scope>
    <source>
        <strain evidence="6">RWD-64-598 SS2</strain>
    </source>
</reference>
<dbReference type="SUPFAM" id="SSF50630">
    <property type="entry name" value="Acid proteases"/>
    <property type="match status" value="1"/>
</dbReference>
<dbReference type="Gene3D" id="2.40.70.10">
    <property type="entry name" value="Acid Proteases"/>
    <property type="match status" value="2"/>
</dbReference>
<dbReference type="PROSITE" id="PS00141">
    <property type="entry name" value="ASP_PROTEASE"/>
    <property type="match status" value="1"/>
</dbReference>
<evidence type="ECO:0000256" key="3">
    <source>
        <dbReference type="SAM" id="Phobius"/>
    </source>
</evidence>
<dbReference type="InterPro" id="IPR021109">
    <property type="entry name" value="Peptidase_aspartic_dom_sf"/>
</dbReference>
<dbReference type="GeneID" id="19198483"/>
<dbReference type="RefSeq" id="XP_007768605.1">
    <property type="nucleotide sequence ID" value="XM_007770415.1"/>
</dbReference>
<sequence length="494" mass="53706">MRWFHRSLPATFVLPASMANAAHLRMSGTSLDFNARPQNLASMSGSSNLSNVVNMRYTVNATLGGESVTLMVDTGSSDFIVTKQIPSASVVNEQYNVTIEYGIGKAAGGVYSATLDLLDTSISNQYYMYDPSSQAAGGTDGLLGLGPGEGSMILSQANNNATASPPIDRIFAINNNTDNYVGIHLGRSNDTNNAYPGDLTVGSPLADFSNVLNQPKLEVTQVQQSIRSYQHWQTYLDQDGIKGPDGTRIPMKSRVTGSEHPNKANVMLDTGYTFPQVPAHVAKALYQDIPGAQLQNTTIASGLLWTLPCDQKVSASFYFAGVEFPIHPLDLNFKPVTTDVVPGTNVENAICYGAFQPYEGNLMVDGVIAYDMILGMAFLRNVYMSINYGPPSNLNGAPTQSFIQLLPITNATQACGEFYQERQPDADIDSLCSDPTPSKLKIPAWEIGVIVAASMVFLLTISLCFVCFRRSKQFKQLNLPNKRHRGKGMFPQFR</sequence>
<dbReference type="Pfam" id="PF00026">
    <property type="entry name" value="Asp"/>
    <property type="match status" value="1"/>
</dbReference>
<dbReference type="Proteomes" id="UP000053558">
    <property type="component" value="Unassembled WGS sequence"/>
</dbReference>
<keyword evidence="3" id="KW-0472">Membrane</keyword>
<keyword evidence="2" id="KW-0378">Hydrolase</keyword>
<dbReference type="CDD" id="cd05471">
    <property type="entry name" value="pepsin_like"/>
    <property type="match status" value="1"/>
</dbReference>
<keyword evidence="3" id="KW-1133">Transmembrane helix</keyword>
<dbReference type="AlphaFoldDB" id="A0A5M3MPT4"/>
<dbReference type="InterPro" id="IPR034164">
    <property type="entry name" value="Pepsin-like_dom"/>
</dbReference>
<evidence type="ECO:0000256" key="1">
    <source>
        <dbReference type="ARBA" id="ARBA00007447"/>
    </source>
</evidence>
<dbReference type="KEGG" id="cput:CONPUDRAFT_104427"/>
<keyword evidence="6" id="KW-1185">Reference proteome</keyword>
<dbReference type="InterPro" id="IPR001461">
    <property type="entry name" value="Aspartic_peptidase_A1"/>
</dbReference>
<evidence type="ECO:0000256" key="2">
    <source>
        <dbReference type="ARBA" id="ARBA00022750"/>
    </source>
</evidence>
<evidence type="ECO:0000259" key="4">
    <source>
        <dbReference type="PROSITE" id="PS51767"/>
    </source>
</evidence>
<dbReference type="PANTHER" id="PTHR47966">
    <property type="entry name" value="BETA-SITE APP-CLEAVING ENZYME, ISOFORM A-RELATED"/>
    <property type="match status" value="1"/>
</dbReference>
<keyword evidence="2" id="KW-0064">Aspartyl protease</keyword>
<dbReference type="PROSITE" id="PS51767">
    <property type="entry name" value="PEPTIDASE_A1"/>
    <property type="match status" value="1"/>
</dbReference>
<dbReference type="PANTHER" id="PTHR47966:SF51">
    <property type="entry name" value="BETA-SITE APP-CLEAVING ENZYME, ISOFORM A-RELATED"/>
    <property type="match status" value="1"/>
</dbReference>
<dbReference type="OMA" id="TCVGAFQ"/>
<dbReference type="GO" id="GO:0006508">
    <property type="term" value="P:proteolysis"/>
    <property type="evidence" value="ECO:0007669"/>
    <property type="project" value="UniProtKB-KW"/>
</dbReference>
<dbReference type="GO" id="GO:0004190">
    <property type="term" value="F:aspartic-type endopeptidase activity"/>
    <property type="evidence" value="ECO:0007669"/>
    <property type="project" value="UniProtKB-KW"/>
</dbReference>
<evidence type="ECO:0000313" key="5">
    <source>
        <dbReference type="EMBL" id="EIW81199.1"/>
    </source>
</evidence>
<organism evidence="5 6">
    <name type="scientific">Coniophora puteana (strain RWD-64-598)</name>
    <name type="common">Brown rot fungus</name>
    <dbReference type="NCBI Taxonomy" id="741705"/>
    <lineage>
        <taxon>Eukaryota</taxon>
        <taxon>Fungi</taxon>
        <taxon>Dikarya</taxon>
        <taxon>Basidiomycota</taxon>
        <taxon>Agaricomycotina</taxon>
        <taxon>Agaricomycetes</taxon>
        <taxon>Agaricomycetidae</taxon>
        <taxon>Boletales</taxon>
        <taxon>Coniophorineae</taxon>
        <taxon>Coniophoraceae</taxon>
        <taxon>Coniophora</taxon>
    </lineage>
</organism>
<dbReference type="OrthoDB" id="15189at2759"/>
<dbReference type="EMBL" id="JH711578">
    <property type="protein sequence ID" value="EIW81199.1"/>
    <property type="molecule type" value="Genomic_DNA"/>
</dbReference>
<keyword evidence="3" id="KW-0812">Transmembrane</keyword>
<feature type="domain" description="Peptidase A1" evidence="4">
    <location>
        <begin position="57"/>
        <end position="397"/>
    </location>
</feature>
<dbReference type="InterPro" id="IPR001969">
    <property type="entry name" value="Aspartic_peptidase_AS"/>
</dbReference>
<gene>
    <name evidence="5" type="ORF">CONPUDRAFT_104427</name>
</gene>
<comment type="similarity">
    <text evidence="1">Belongs to the peptidase A1 family.</text>
</comment>
<dbReference type="InterPro" id="IPR033121">
    <property type="entry name" value="PEPTIDASE_A1"/>
</dbReference>
<comment type="caution">
    <text evidence="5">The sequence shown here is derived from an EMBL/GenBank/DDBJ whole genome shotgun (WGS) entry which is preliminary data.</text>
</comment>